<dbReference type="PANTHER" id="PTHR43376">
    <property type="entry name" value="OLIGOPEPTIDE TRANSPORT SYSTEM PERMEASE PROTEIN"/>
    <property type="match status" value="1"/>
</dbReference>
<feature type="transmembrane region" description="Helical" evidence="5">
    <location>
        <begin position="293"/>
        <end position="312"/>
    </location>
</feature>
<keyword evidence="4 5" id="KW-0472">Membrane</keyword>
<dbReference type="Pfam" id="PF00528">
    <property type="entry name" value="BPD_transp_1"/>
    <property type="match status" value="1"/>
</dbReference>
<proteinExistence type="inferred from homology"/>
<feature type="transmembrane region" description="Helical" evidence="5">
    <location>
        <begin position="12"/>
        <end position="29"/>
    </location>
</feature>
<evidence type="ECO:0000256" key="3">
    <source>
        <dbReference type="ARBA" id="ARBA00022989"/>
    </source>
</evidence>
<dbReference type="RefSeq" id="WP_054862252.1">
    <property type="nucleotide sequence ID" value="NZ_MWPH01000001.1"/>
</dbReference>
<evidence type="ECO:0000256" key="4">
    <source>
        <dbReference type="ARBA" id="ARBA00023136"/>
    </source>
</evidence>
<dbReference type="AlphaFoldDB" id="A0A202EC66"/>
<accession>A0A202EC66</accession>
<dbReference type="Proteomes" id="UP000196084">
    <property type="component" value="Unassembled WGS sequence"/>
</dbReference>
<keyword evidence="8" id="KW-1185">Reference proteome</keyword>
<feature type="transmembrane region" description="Helical" evidence="5">
    <location>
        <begin position="251"/>
        <end position="273"/>
    </location>
</feature>
<protein>
    <submittedName>
        <fullName evidence="7">ABC transporter permease</fullName>
    </submittedName>
</protein>
<keyword evidence="5" id="KW-0813">Transport</keyword>
<feature type="domain" description="ABC transmembrane type-1" evidence="6">
    <location>
        <begin position="101"/>
        <end position="312"/>
    </location>
</feature>
<comment type="subcellular location">
    <subcellularLocation>
        <location evidence="5">Cell membrane</location>
        <topology evidence="5">Multi-pass membrane protein</topology>
    </subcellularLocation>
    <subcellularLocation>
        <location evidence="1">Membrane</location>
        <topology evidence="1">Multi-pass membrane protein</topology>
    </subcellularLocation>
</comment>
<dbReference type="Gene3D" id="1.10.3720.10">
    <property type="entry name" value="MetI-like"/>
    <property type="match status" value="1"/>
</dbReference>
<gene>
    <name evidence="7" type="ORF">B2G88_03200</name>
</gene>
<keyword evidence="3 5" id="KW-1133">Transmembrane helix</keyword>
<reference evidence="7 8" key="1">
    <citation type="submission" date="2017-02" db="EMBL/GenBank/DDBJ databases">
        <title>Natronthermophilus aegyptiacus gen. nov.,sp. nov., an aerobic, extremely halophilic alkalithermophilic archaeon isolated from the athalassohaline Wadi An Natrun, Egypt.</title>
        <authorList>
            <person name="Zhao B."/>
        </authorList>
    </citation>
    <scope>NUCLEOTIDE SEQUENCE [LARGE SCALE GENOMIC DNA]</scope>
    <source>
        <strain evidence="7 8">CGMCC 1.3597</strain>
    </source>
</reference>
<sequence>MNWKIRRLGQGLFTIWAVITLAFVLTRMMPGNPVDAFVAQIGPELDNPQEAYELAEIYMNINPEDPMHIAYMDYMVAMLQGDMGYSMSQNDTVAAIMADAIPWTLFVMSWAIFIGFVVGISLGALMAYWEGTKFDVALTSYATIITSIPFYVLALLLLITFAYRLNWFPTAGRRPTGVEAGFNLPFILGIIHHATLPVFSMFVASGAASLTMRGNSVRVLGEDYLRVARLRGLPDRTIAVRYVARNAILPMYTGLMIAIGTMFGGAIVLEEIFAYRGMGYYMIQAVRARDYPLMMGAFTVITIAVVIALLIADLTYGKIDPRAGGEDREAF</sequence>
<dbReference type="InterPro" id="IPR000515">
    <property type="entry name" value="MetI-like"/>
</dbReference>
<evidence type="ECO:0000256" key="5">
    <source>
        <dbReference type="RuleBase" id="RU363032"/>
    </source>
</evidence>
<feature type="transmembrane region" description="Helical" evidence="5">
    <location>
        <begin position="107"/>
        <end position="129"/>
    </location>
</feature>
<dbReference type="GO" id="GO:0005886">
    <property type="term" value="C:plasma membrane"/>
    <property type="evidence" value="ECO:0007669"/>
    <property type="project" value="UniProtKB-SubCell"/>
</dbReference>
<feature type="transmembrane region" description="Helical" evidence="5">
    <location>
        <begin position="183"/>
        <end position="204"/>
    </location>
</feature>
<dbReference type="SUPFAM" id="SSF161098">
    <property type="entry name" value="MetI-like"/>
    <property type="match status" value="1"/>
</dbReference>
<feature type="transmembrane region" description="Helical" evidence="5">
    <location>
        <begin position="141"/>
        <end position="163"/>
    </location>
</feature>
<dbReference type="OrthoDB" id="44105at2157"/>
<comment type="similarity">
    <text evidence="5">Belongs to the binding-protein-dependent transport system permease family.</text>
</comment>
<dbReference type="CDD" id="cd06261">
    <property type="entry name" value="TM_PBP2"/>
    <property type="match status" value="1"/>
</dbReference>
<dbReference type="GO" id="GO:0055085">
    <property type="term" value="P:transmembrane transport"/>
    <property type="evidence" value="ECO:0007669"/>
    <property type="project" value="InterPro"/>
</dbReference>
<evidence type="ECO:0000313" key="7">
    <source>
        <dbReference type="EMBL" id="OVE85834.1"/>
    </source>
</evidence>
<evidence type="ECO:0000256" key="1">
    <source>
        <dbReference type="ARBA" id="ARBA00004141"/>
    </source>
</evidence>
<comment type="caution">
    <text evidence="7">The sequence shown here is derived from an EMBL/GenBank/DDBJ whole genome shotgun (WGS) entry which is preliminary data.</text>
</comment>
<dbReference type="PROSITE" id="PS50928">
    <property type="entry name" value="ABC_TM1"/>
    <property type="match status" value="1"/>
</dbReference>
<name>A0A202EC66_9EURY</name>
<evidence type="ECO:0000256" key="2">
    <source>
        <dbReference type="ARBA" id="ARBA00022692"/>
    </source>
</evidence>
<evidence type="ECO:0000259" key="6">
    <source>
        <dbReference type="PROSITE" id="PS50928"/>
    </source>
</evidence>
<dbReference type="EMBL" id="MWPH01000001">
    <property type="protein sequence ID" value="OVE85834.1"/>
    <property type="molecule type" value="Genomic_DNA"/>
</dbReference>
<dbReference type="InterPro" id="IPR035906">
    <property type="entry name" value="MetI-like_sf"/>
</dbReference>
<keyword evidence="2 5" id="KW-0812">Transmembrane</keyword>
<organism evidence="7 8">
    <name type="scientific">Natronolimnobius baerhuensis</name>
    <dbReference type="NCBI Taxonomy" id="253108"/>
    <lineage>
        <taxon>Archaea</taxon>
        <taxon>Methanobacteriati</taxon>
        <taxon>Methanobacteriota</taxon>
        <taxon>Stenosarchaea group</taxon>
        <taxon>Halobacteria</taxon>
        <taxon>Halobacteriales</taxon>
        <taxon>Natrialbaceae</taxon>
        <taxon>Natronolimnobius</taxon>
    </lineage>
</organism>
<dbReference type="PANTHER" id="PTHR43376:SF1">
    <property type="entry name" value="OLIGOPEPTIDE TRANSPORT SYSTEM PERMEASE PROTEIN"/>
    <property type="match status" value="1"/>
</dbReference>
<evidence type="ECO:0000313" key="8">
    <source>
        <dbReference type="Proteomes" id="UP000196084"/>
    </source>
</evidence>